<protein>
    <submittedName>
        <fullName evidence="5">TPR-like protein</fullName>
    </submittedName>
</protein>
<dbReference type="AlphaFoldDB" id="A0A1Y1ZYN3"/>
<feature type="compositionally biased region" description="Acidic residues" evidence="4">
    <location>
        <begin position="50"/>
        <end position="60"/>
    </location>
</feature>
<feature type="region of interest" description="Disordered" evidence="4">
    <location>
        <begin position="134"/>
        <end position="153"/>
    </location>
</feature>
<evidence type="ECO:0000313" key="6">
    <source>
        <dbReference type="Proteomes" id="UP000193920"/>
    </source>
</evidence>
<keyword evidence="6" id="KW-1185">Reference proteome</keyword>
<dbReference type="EMBL" id="MCOG01000341">
    <property type="protein sequence ID" value="ORY15369.1"/>
    <property type="molecule type" value="Genomic_DNA"/>
</dbReference>
<feature type="compositionally biased region" description="Low complexity" evidence="4">
    <location>
        <begin position="63"/>
        <end position="103"/>
    </location>
</feature>
<dbReference type="Proteomes" id="UP000193920">
    <property type="component" value="Unassembled WGS sequence"/>
</dbReference>
<organism evidence="5 6">
    <name type="scientific">Neocallimastix californiae</name>
    <dbReference type="NCBI Taxonomy" id="1754190"/>
    <lineage>
        <taxon>Eukaryota</taxon>
        <taxon>Fungi</taxon>
        <taxon>Fungi incertae sedis</taxon>
        <taxon>Chytridiomycota</taxon>
        <taxon>Chytridiomycota incertae sedis</taxon>
        <taxon>Neocallimastigomycetes</taxon>
        <taxon>Neocallimastigales</taxon>
        <taxon>Neocallimastigaceae</taxon>
        <taxon>Neocallimastix</taxon>
    </lineage>
</organism>
<dbReference type="STRING" id="1754190.A0A1Y1ZYN3"/>
<dbReference type="PANTHER" id="PTHR46014">
    <property type="entry name" value="TETRATRICOPEPTIDE REPEAT PROTEIN 1"/>
    <property type="match status" value="1"/>
</dbReference>
<gene>
    <name evidence="5" type="ORF">LY90DRAFT_464797</name>
</gene>
<sequence>MSDSEEEWADALSEFSDDEFKDIEDDNLEYYLRRNPNVIKKSLFTLPEYSGDETESENENSNERTNLNSKNNVNNNSNFMSYSNSSETINNNSVNDTNCSSSDSNDKKEHLSAHKQPPIDLRKEHFNVVNIMEESLKQTDSQDTLNEEESKEDKEIKQLEEEIDKILSCTPEEVESLANEAKNHKELGNQFFKDKDYKKALEEYQKAVDICPHNHKEDLAIYYNNMAACYVYIGTNEQVATYCTRAIDCNPNYVKALVRRAYANEKIGKSFAISQAIEDHKKVLELDPDNNNASHKALRRLEVMLKAQQEKEKEEMLAKMKDVGNKLLGKLGLSLDNFNLQPNANGGYSINMNK</sequence>
<proteinExistence type="predicted"/>
<dbReference type="SUPFAM" id="SSF48452">
    <property type="entry name" value="TPR-like"/>
    <property type="match status" value="1"/>
</dbReference>
<feature type="region of interest" description="Disordered" evidence="4">
    <location>
        <begin position="49"/>
        <end position="122"/>
    </location>
</feature>
<dbReference type="OrthoDB" id="1872379at2759"/>
<feature type="repeat" description="TPR" evidence="3">
    <location>
        <begin position="181"/>
        <end position="214"/>
    </location>
</feature>
<keyword evidence="2 3" id="KW-0802">TPR repeat</keyword>
<evidence type="ECO:0000256" key="1">
    <source>
        <dbReference type="ARBA" id="ARBA00022737"/>
    </source>
</evidence>
<feature type="region of interest" description="Disordered" evidence="4">
    <location>
        <begin position="1"/>
        <end position="20"/>
    </location>
</feature>
<dbReference type="PANTHER" id="PTHR46014:SF1">
    <property type="entry name" value="TETRATRICOPEPTIDE REPEAT PROTEIN 1"/>
    <property type="match status" value="1"/>
</dbReference>
<evidence type="ECO:0000313" key="5">
    <source>
        <dbReference type="EMBL" id="ORY15369.1"/>
    </source>
</evidence>
<dbReference type="PROSITE" id="PS50005">
    <property type="entry name" value="TPR"/>
    <property type="match status" value="1"/>
</dbReference>
<dbReference type="Pfam" id="PF07719">
    <property type="entry name" value="TPR_2"/>
    <property type="match status" value="1"/>
</dbReference>
<reference evidence="5 6" key="1">
    <citation type="submission" date="2016-08" db="EMBL/GenBank/DDBJ databases">
        <title>A Parts List for Fungal Cellulosomes Revealed by Comparative Genomics.</title>
        <authorList>
            <consortium name="DOE Joint Genome Institute"/>
            <person name="Haitjema C.H."/>
            <person name="Gilmore S.P."/>
            <person name="Henske J.K."/>
            <person name="Solomon K.V."/>
            <person name="De Groot R."/>
            <person name="Kuo A."/>
            <person name="Mondo S.J."/>
            <person name="Salamov A.A."/>
            <person name="Labutti K."/>
            <person name="Zhao Z."/>
            <person name="Chiniquy J."/>
            <person name="Barry K."/>
            <person name="Brewer H.M."/>
            <person name="Purvine S.O."/>
            <person name="Wright A.T."/>
            <person name="Boxma B."/>
            <person name="Van Alen T."/>
            <person name="Hackstein J.H."/>
            <person name="Baker S.E."/>
            <person name="Grigoriev I.V."/>
            <person name="O'Malley M.A."/>
        </authorList>
    </citation>
    <scope>NUCLEOTIDE SEQUENCE [LARGE SCALE GENOMIC DNA]</scope>
    <source>
        <strain evidence="5 6">G1</strain>
    </source>
</reference>
<comment type="caution">
    <text evidence="5">The sequence shown here is derived from an EMBL/GenBank/DDBJ whole genome shotgun (WGS) entry which is preliminary data.</text>
</comment>
<keyword evidence="1" id="KW-0677">Repeat</keyword>
<dbReference type="InterPro" id="IPR011990">
    <property type="entry name" value="TPR-like_helical_dom_sf"/>
</dbReference>
<evidence type="ECO:0000256" key="3">
    <source>
        <dbReference type="PROSITE-ProRule" id="PRU00339"/>
    </source>
</evidence>
<dbReference type="InterPro" id="IPR052769">
    <property type="entry name" value="TPR_domain_protein"/>
</dbReference>
<dbReference type="Gene3D" id="1.25.40.10">
    <property type="entry name" value="Tetratricopeptide repeat domain"/>
    <property type="match status" value="1"/>
</dbReference>
<dbReference type="InterPro" id="IPR013105">
    <property type="entry name" value="TPR_2"/>
</dbReference>
<name>A0A1Y1ZYN3_9FUNG</name>
<accession>A0A1Y1ZYN3</accession>
<evidence type="ECO:0000256" key="4">
    <source>
        <dbReference type="SAM" id="MobiDB-lite"/>
    </source>
</evidence>
<dbReference type="InterPro" id="IPR019734">
    <property type="entry name" value="TPR_rpt"/>
</dbReference>
<evidence type="ECO:0000256" key="2">
    <source>
        <dbReference type="ARBA" id="ARBA00022803"/>
    </source>
</evidence>
<dbReference type="SMART" id="SM00028">
    <property type="entry name" value="TPR"/>
    <property type="match status" value="3"/>
</dbReference>